<dbReference type="AlphaFoldDB" id="A0A0J6TCF8"/>
<evidence type="ECO:0008006" key="3">
    <source>
        <dbReference type="Google" id="ProtNLM"/>
    </source>
</evidence>
<dbReference type="SUPFAM" id="SSF55874">
    <property type="entry name" value="ATPase domain of HSP90 chaperone/DNA topoisomerase II/histidine kinase"/>
    <property type="match status" value="1"/>
</dbReference>
<dbReference type="Proteomes" id="UP000036449">
    <property type="component" value="Unassembled WGS sequence"/>
</dbReference>
<dbReference type="PATRIC" id="fig|1187852.3.peg.2722"/>
<protein>
    <recommendedName>
        <fullName evidence="3">ATP-binding protein</fullName>
    </recommendedName>
</protein>
<keyword evidence="2" id="KW-1185">Reference proteome</keyword>
<accession>A0A0J6TCF8</accession>
<reference evidence="1 2" key="1">
    <citation type="submission" date="2015-03" db="EMBL/GenBank/DDBJ databases">
        <title>Genome sequencing of Methylobacterium tarhaniae DSM 25844.</title>
        <authorList>
            <person name="Chaudhry V."/>
            <person name="Patil P.B."/>
        </authorList>
    </citation>
    <scope>NUCLEOTIDE SEQUENCE [LARGE SCALE GENOMIC DNA]</scope>
    <source>
        <strain evidence="1 2">DSM 25844</strain>
    </source>
</reference>
<evidence type="ECO:0000313" key="1">
    <source>
        <dbReference type="EMBL" id="KMO44990.1"/>
    </source>
</evidence>
<organism evidence="1 2">
    <name type="scientific">Methylobacterium tarhaniae</name>
    <dbReference type="NCBI Taxonomy" id="1187852"/>
    <lineage>
        <taxon>Bacteria</taxon>
        <taxon>Pseudomonadati</taxon>
        <taxon>Pseudomonadota</taxon>
        <taxon>Alphaproteobacteria</taxon>
        <taxon>Hyphomicrobiales</taxon>
        <taxon>Methylobacteriaceae</taxon>
        <taxon>Methylobacterium</taxon>
    </lineage>
</organism>
<dbReference type="Gene3D" id="3.30.565.10">
    <property type="entry name" value="Histidine kinase-like ATPase, C-terminal domain"/>
    <property type="match status" value="1"/>
</dbReference>
<dbReference type="EMBL" id="LABZ01000002">
    <property type="protein sequence ID" value="KMO44990.1"/>
    <property type="molecule type" value="Genomic_DNA"/>
</dbReference>
<gene>
    <name evidence="1" type="ORF">VQ03_00235</name>
</gene>
<proteinExistence type="predicted"/>
<sequence length="629" mass="71661">MEAVSNSVHSITELYDDKAAAKGQIVVRVHRQGDVLEGRVVGFDIEDNGIGFTDDNFRSFKTPDSRWKEQRGGKGVGRLAWLKVFDRISVDSTYEGKKGWARRAFDFRLADEDQILEKDLPVAEKRHRTVISFRGFKAAYENRCPAKLGVIENRIAAHFVPLFVAGNAPHVTVEDDGDTDIQTLFAESIVDQTTSDIMIGEGEEAFPLTVWSLKCDKRMRFDPPAFNFAFIAGDSRSVIDYAIDEQLGLKALDKEHVYIACASSPYLDQKVNSERTAFTLDPSEVDEIKRGVASAARHYLRPYIQEALARKVEATRELIAENPQFLYLADNVDNFAESLQPNSFGKEEIFLEMSRARYRRQKKFVSIEKAIKTGDLLKGPLVEKVEEYTAYIADEKKGALAEYVTKRKAVLDIFETLLEYTDPEKETYSKEDALHQLFCPMRIDSKGLTIEDHNLWLLDDRLAFFNFFASDQQLNQYTTLESEERPDLAFFYNSCVAWRERENPDTVVLVEFKRPMREDYSKGKDPVQQVLSYVERLQHPEGEVDIRGRAILGIGPNTSFHCYIVADITPQLREKMIGRFVRTPDGKGYFGYSTNPAAFVEVIPFGKVLHDARLRNSIFFQKLGITNTG</sequence>
<name>A0A0J6TCF8_9HYPH</name>
<comment type="caution">
    <text evidence="1">The sequence shown here is derived from an EMBL/GenBank/DDBJ whole genome shotgun (WGS) entry which is preliminary data.</text>
</comment>
<dbReference type="InterPro" id="IPR036890">
    <property type="entry name" value="HATPase_C_sf"/>
</dbReference>
<evidence type="ECO:0000313" key="2">
    <source>
        <dbReference type="Proteomes" id="UP000036449"/>
    </source>
</evidence>